<dbReference type="PANTHER" id="PTHR24123:SF33">
    <property type="entry name" value="PROTEIN HOS4"/>
    <property type="match status" value="1"/>
</dbReference>
<evidence type="ECO:0000256" key="2">
    <source>
        <dbReference type="ARBA" id="ARBA00023043"/>
    </source>
</evidence>
<feature type="transmembrane region" description="Helical" evidence="4">
    <location>
        <begin position="459"/>
        <end position="481"/>
    </location>
</feature>
<dbReference type="PRINTS" id="PR01415">
    <property type="entry name" value="ANKYRIN"/>
</dbReference>
<organism evidence="5 6">
    <name type="scientific">Wolbachia pipientis</name>
    <dbReference type="NCBI Taxonomy" id="955"/>
    <lineage>
        <taxon>Bacteria</taxon>
        <taxon>Pseudomonadati</taxon>
        <taxon>Pseudomonadota</taxon>
        <taxon>Alphaproteobacteria</taxon>
        <taxon>Rickettsiales</taxon>
        <taxon>Anaplasmataceae</taxon>
        <taxon>Wolbachieae</taxon>
        <taxon>Wolbachia</taxon>
    </lineage>
</organism>
<dbReference type="EMBL" id="CP037426">
    <property type="protein sequence ID" value="QGT16097.1"/>
    <property type="molecule type" value="Genomic_DNA"/>
</dbReference>
<reference evidence="5 6" key="1">
    <citation type="submission" date="2019-03" db="EMBL/GenBank/DDBJ databases">
        <title>Wolbachia endosymbiont of Haematobia irritans wIrr.</title>
        <authorList>
            <person name="Parry R.H."/>
            <person name="Asgari S."/>
        </authorList>
    </citation>
    <scope>NUCLEOTIDE SEQUENCE [LARGE SCALE GENOMIC DNA]</scope>
    <source>
        <strain evidence="6">wIrr</strain>
    </source>
</reference>
<gene>
    <name evidence="5" type="ORF">E0495_02180</name>
</gene>
<feature type="repeat" description="ANK" evidence="3">
    <location>
        <begin position="283"/>
        <end position="315"/>
    </location>
</feature>
<feature type="repeat" description="ANK" evidence="3">
    <location>
        <begin position="217"/>
        <end position="249"/>
    </location>
</feature>
<dbReference type="PROSITE" id="PS50088">
    <property type="entry name" value="ANK_REPEAT"/>
    <property type="match status" value="5"/>
</dbReference>
<feature type="transmembrane region" description="Helical" evidence="4">
    <location>
        <begin position="429"/>
        <end position="453"/>
    </location>
</feature>
<dbReference type="Pfam" id="PF12796">
    <property type="entry name" value="Ank_2"/>
    <property type="match status" value="1"/>
</dbReference>
<keyword evidence="4" id="KW-0472">Membrane</keyword>
<dbReference type="AlphaFoldDB" id="A0A6I6CEM6"/>
<keyword evidence="1" id="KW-0677">Repeat</keyword>
<dbReference type="PANTHER" id="PTHR24123">
    <property type="entry name" value="ANKYRIN REPEAT-CONTAINING"/>
    <property type="match status" value="1"/>
</dbReference>
<feature type="repeat" description="ANK" evidence="3">
    <location>
        <begin position="364"/>
        <end position="396"/>
    </location>
</feature>
<feature type="repeat" description="ANK" evidence="3">
    <location>
        <begin position="250"/>
        <end position="282"/>
    </location>
</feature>
<feature type="repeat" description="ANK" evidence="3">
    <location>
        <begin position="184"/>
        <end position="216"/>
    </location>
</feature>
<dbReference type="Proteomes" id="UP000422744">
    <property type="component" value="Chromosome"/>
</dbReference>
<accession>A0A6I6CEM6</accession>
<dbReference type="Pfam" id="PF13857">
    <property type="entry name" value="Ank_5"/>
    <property type="match status" value="1"/>
</dbReference>
<dbReference type="InterPro" id="IPR036770">
    <property type="entry name" value="Ankyrin_rpt-contain_sf"/>
</dbReference>
<protein>
    <submittedName>
        <fullName evidence="5">Uncharacterized protein</fullName>
    </submittedName>
</protein>
<dbReference type="Pfam" id="PF13637">
    <property type="entry name" value="Ank_4"/>
    <property type="match status" value="1"/>
</dbReference>
<dbReference type="SMART" id="SM00248">
    <property type="entry name" value="ANK"/>
    <property type="match status" value="6"/>
</dbReference>
<dbReference type="SUPFAM" id="SSF48403">
    <property type="entry name" value="Ankyrin repeat"/>
    <property type="match status" value="1"/>
</dbReference>
<evidence type="ECO:0000256" key="4">
    <source>
        <dbReference type="SAM" id="Phobius"/>
    </source>
</evidence>
<evidence type="ECO:0000256" key="3">
    <source>
        <dbReference type="PROSITE-ProRule" id="PRU00023"/>
    </source>
</evidence>
<dbReference type="RefSeq" id="WP_155968690.1">
    <property type="nucleotide sequence ID" value="NZ_CP037426.1"/>
</dbReference>
<keyword evidence="4" id="KW-0812">Transmembrane</keyword>
<dbReference type="PROSITE" id="PS50297">
    <property type="entry name" value="ANK_REP_REGION"/>
    <property type="match status" value="5"/>
</dbReference>
<sequence>MIDFMKNEFEIILQGIEENPSIYSNNTTTRIANELQEYNSRRSSEINESSESIHHKMQLLDENYNRETQLLSENYGRKIQSLNYQYNSKLLQELHNNANSSKSNYDSRHAIPDYDWEYERYNNSLKDSEAKFNMEFKKYENELRELEQERCSIKHIMHECNQWKKHGFDINYIFKVQDDSNHTKEYTLLHFAANFGDINVTKLLLEGGAGVDIKDQNGNTSLHLSASNGYIDIVELLVKEGSDPNVVNKDGNTSLHLAAANGHIDIIELLVKEGSDLNVVNKDGNTSLHLAAANGHIDIIELLVKKGSDLNVVNKDGNTSLHSAFYNNCTKVVKYLIGKEPSMKEVVEHLVRCVVEDRAHTLLKGRTPLHLAAIYDCTEVAESLLKKWENPLLKDTNGKTPRELATDESLIQLFGEAEIKQQEYNATKWGLVSGGSTAVLGIAATTIFATVFTIGFLPIVGAVAAATTLALAVGGTTYMILKPSAKIERIECEETYICRT</sequence>
<dbReference type="InterPro" id="IPR002110">
    <property type="entry name" value="Ankyrin_rpt"/>
</dbReference>
<keyword evidence="2 3" id="KW-0040">ANK repeat</keyword>
<name>A0A6I6CEM6_WOLPI</name>
<dbReference type="Gene3D" id="1.25.40.20">
    <property type="entry name" value="Ankyrin repeat-containing domain"/>
    <property type="match status" value="3"/>
</dbReference>
<dbReference type="InterPro" id="IPR051165">
    <property type="entry name" value="Multifunctional_ANK_Repeat"/>
</dbReference>
<proteinExistence type="predicted"/>
<evidence type="ECO:0000313" key="6">
    <source>
        <dbReference type="Proteomes" id="UP000422744"/>
    </source>
</evidence>
<keyword evidence="4" id="KW-1133">Transmembrane helix</keyword>
<evidence type="ECO:0000313" key="5">
    <source>
        <dbReference type="EMBL" id="QGT16097.1"/>
    </source>
</evidence>
<evidence type="ECO:0000256" key="1">
    <source>
        <dbReference type="ARBA" id="ARBA00022737"/>
    </source>
</evidence>